<dbReference type="PANTHER" id="PTHR10264:SF19">
    <property type="entry name" value="AT06885P-RELATED"/>
    <property type="match status" value="1"/>
</dbReference>
<organism evidence="14 15">
    <name type="scientific">Schistosoma haematobium</name>
    <name type="common">Blood fluke</name>
    <dbReference type="NCBI Taxonomy" id="6185"/>
    <lineage>
        <taxon>Eukaryota</taxon>
        <taxon>Metazoa</taxon>
        <taxon>Spiralia</taxon>
        <taxon>Lophotrochozoa</taxon>
        <taxon>Platyhelminthes</taxon>
        <taxon>Trematoda</taxon>
        <taxon>Digenea</taxon>
        <taxon>Strigeidida</taxon>
        <taxon>Schistosomatoidea</taxon>
        <taxon>Schistosomatidae</taxon>
        <taxon>Schistosoma</taxon>
    </lineage>
</organism>
<dbReference type="PROSITE" id="PS50222">
    <property type="entry name" value="EF_HAND_2"/>
    <property type="match status" value="3"/>
</dbReference>
<reference evidence="14" key="2">
    <citation type="journal article" date="2019" name="Gigascience">
        <title>High-quality Schistosoma haematobium genome achieved by single-molecule and long-range sequencing.</title>
        <authorList>
            <person name="Stroehlein A.J."/>
            <person name="Korhonen P.K."/>
            <person name="Chong T.M."/>
            <person name="Lim Y.L."/>
            <person name="Chan K.G."/>
            <person name="Webster B."/>
            <person name="Rollinson D."/>
            <person name="Brindley P.J."/>
            <person name="Gasser R.B."/>
            <person name="Young N.D."/>
        </authorList>
    </citation>
    <scope>NUCLEOTIDE SEQUENCE</scope>
</reference>
<keyword evidence="15" id="KW-1185">Reference proteome</keyword>
<reference evidence="14" key="1">
    <citation type="journal article" date="2012" name="Nat. Genet.">
        <title>Whole-genome sequence of Schistosoma haematobium.</title>
        <authorList>
            <person name="Young N.D."/>
            <person name="Jex A.R."/>
            <person name="Li B."/>
            <person name="Liu S."/>
            <person name="Yang L."/>
            <person name="Xiong Z."/>
            <person name="Li Y."/>
            <person name="Cantacessi C."/>
            <person name="Hall R.S."/>
            <person name="Xu X."/>
            <person name="Chen F."/>
            <person name="Wu X."/>
            <person name="Zerlotini A."/>
            <person name="Oliveira G."/>
            <person name="Hofmann A."/>
            <person name="Zhang G."/>
            <person name="Fang X."/>
            <person name="Kang Y."/>
            <person name="Campbell B.E."/>
            <person name="Loukas A."/>
            <person name="Ranganathan S."/>
            <person name="Rollinson D."/>
            <person name="Rinaldi G."/>
            <person name="Brindley P.J."/>
            <person name="Yang H."/>
            <person name="Wang J."/>
            <person name="Wang J."/>
            <person name="Gasser R.B."/>
        </authorList>
    </citation>
    <scope>NUCLEOTIDE SEQUENCE</scope>
</reference>
<dbReference type="SMART" id="SM00054">
    <property type="entry name" value="EFh"/>
    <property type="match status" value="5"/>
</dbReference>
<feature type="domain" description="EF-hand" evidence="13">
    <location>
        <begin position="369"/>
        <end position="404"/>
    </location>
</feature>
<dbReference type="Gene3D" id="3.30.479.30">
    <property type="entry name" value="Band 7 domain"/>
    <property type="match status" value="1"/>
</dbReference>
<feature type="domain" description="EF-hand" evidence="13">
    <location>
        <begin position="538"/>
        <end position="564"/>
    </location>
</feature>
<dbReference type="FunFam" id="3.30.479.30:FF:000004">
    <property type="entry name" value="Putative membrane protease family, stomatin"/>
    <property type="match status" value="1"/>
</dbReference>
<dbReference type="GO" id="GO:0005509">
    <property type="term" value="F:calcium ion binding"/>
    <property type="evidence" value="ECO:0007669"/>
    <property type="project" value="InterPro"/>
</dbReference>
<dbReference type="SMART" id="SM00244">
    <property type="entry name" value="PHB"/>
    <property type="match status" value="1"/>
</dbReference>
<dbReference type="KEGG" id="shx:MS3_00008694"/>
<accession>A0A6A5DU31</accession>
<dbReference type="PRINTS" id="PR00721">
    <property type="entry name" value="STOMATIN"/>
</dbReference>
<dbReference type="InterPro" id="IPR002048">
    <property type="entry name" value="EF_hand_dom"/>
</dbReference>
<dbReference type="InterPro" id="IPR036013">
    <property type="entry name" value="Band_7/SPFH_dom_sf"/>
</dbReference>
<evidence type="ECO:0000256" key="2">
    <source>
        <dbReference type="ARBA" id="ARBA00008164"/>
    </source>
</evidence>
<feature type="domain" description="EF-hand" evidence="13">
    <location>
        <begin position="565"/>
        <end position="600"/>
    </location>
</feature>
<evidence type="ECO:0000256" key="1">
    <source>
        <dbReference type="ARBA" id="ARBA00004319"/>
    </source>
</evidence>
<keyword evidence="3" id="KW-0479">Metal-binding</keyword>
<gene>
    <name evidence="14" type="primary">RCN2</name>
    <name evidence="14" type="ORF">MS3_00008694</name>
</gene>
<sequence length="617" mass="70361">MASRELSTVEIVNIEQSNERNREPRWEPDEEGIGAGGVILFILITILFICTFPITIFFAIRTVKTYERAIILRFGRLKRSGGKYVLGAGLQFVMPCADQMIRIDLRTKTVNIPPQEILTSDAVTVGVDAVVFMRVIEPAAALLRVENAAKSAELLAVTALRSVLGTYELSQLLTNRDQIDSKLAILLDQATGEWGIKVERVEIKDVSLPQEMQRAMAAEAQAVRASKAKVIAAQGELEASSTLRKAAEEMARSPTALQLRYLQTLATIATEQNSTIVFPLPIELLQSFLSKKQSILQIVSCLSDFENINVKFDNYLRPDEPDLHMLDDSNYQGHEHYDDFGQHYSEYDHDLVTGSHEYSQKFKELDPEEAKLQLGKLFHKIDIDNDLKIDKEELKGWIIQSFISLDLEASKPRFKEYDANGDGQVAWSEYTNKIYGYTAQELEDFRKDSKNDTKLFIQSLDEEKLKFDSADQDKTGYLNETEFVAFEHPHNYRHMAPYELKHTLRDFDKDKDGFINELEYLGDDKMNKDALIIERENFKNYDINSDGKLDPSEMALWVTPGFDKTATDETEHLFNETDKDKDGLLTKEEVLDQHDLWVGSQATDYGRHLENLPKDEL</sequence>
<reference evidence="14" key="4">
    <citation type="journal article" date="2022" name="PLoS Pathog.">
        <title>Chromosome-level genome of Schistosoma haematobium underpins genome-wide explorations of molecular variation.</title>
        <authorList>
            <person name="Stroehlein A.J."/>
            <person name="Korhonen P.K."/>
            <person name="Lee V.V."/>
            <person name="Ralph S.A."/>
            <person name="Mentink-Kane M."/>
            <person name="You H."/>
            <person name="McManus D.P."/>
            <person name="Tchuente L.T."/>
            <person name="Stothard J.R."/>
            <person name="Kaur P."/>
            <person name="Dudchenko O."/>
            <person name="Aiden E.L."/>
            <person name="Yang B."/>
            <person name="Yang H."/>
            <person name="Emery A.M."/>
            <person name="Webster B.L."/>
            <person name="Brindley P.J."/>
            <person name="Rollinson D."/>
            <person name="Chang B.C.H."/>
            <person name="Gasser R.B."/>
            <person name="Young N.D."/>
        </authorList>
    </citation>
    <scope>NUCLEOTIDE SEQUENCE</scope>
</reference>
<keyword evidence="5" id="KW-0677">Repeat</keyword>
<evidence type="ECO:0000256" key="11">
    <source>
        <dbReference type="ARBA" id="ARBA00063143"/>
    </source>
</evidence>
<dbReference type="Gene3D" id="6.10.250.2090">
    <property type="match status" value="1"/>
</dbReference>
<evidence type="ECO:0000256" key="5">
    <source>
        <dbReference type="ARBA" id="ARBA00022737"/>
    </source>
</evidence>
<name>A0A6A5DU31_SCHHA</name>
<dbReference type="SUPFAM" id="SSF117892">
    <property type="entry name" value="Band 7/SPFH domain"/>
    <property type="match status" value="1"/>
</dbReference>
<dbReference type="InterPro" id="IPR043202">
    <property type="entry name" value="Band-7_stomatin-like"/>
</dbReference>
<comment type="subunit">
    <text evidence="11">Interacts with PCSK6 (immature form including the propeptide); probably involved in the maturation and the secretion of PCSK6.</text>
</comment>
<keyword evidence="4" id="KW-0732">Signal</keyword>
<evidence type="ECO:0000256" key="4">
    <source>
        <dbReference type="ARBA" id="ARBA00022729"/>
    </source>
</evidence>
<dbReference type="Proteomes" id="UP000471633">
    <property type="component" value="Unassembled WGS sequence"/>
</dbReference>
<evidence type="ECO:0000256" key="8">
    <source>
        <dbReference type="ARBA" id="ARBA00023180"/>
    </source>
</evidence>
<dbReference type="PANTHER" id="PTHR10264">
    <property type="entry name" value="BAND 7 PROTEIN-RELATED"/>
    <property type="match status" value="1"/>
</dbReference>
<dbReference type="RefSeq" id="XP_035589629.1">
    <property type="nucleotide sequence ID" value="XM_035731872.2"/>
</dbReference>
<dbReference type="GO" id="GO:0015031">
    <property type="term" value="P:protein transport"/>
    <property type="evidence" value="ECO:0007669"/>
    <property type="project" value="UniProtKB-ARBA"/>
</dbReference>
<evidence type="ECO:0000256" key="6">
    <source>
        <dbReference type="ARBA" id="ARBA00022824"/>
    </source>
</evidence>
<proteinExistence type="inferred from homology"/>
<comment type="caution">
    <text evidence="14">The sequence shown here is derived from an EMBL/GenBank/DDBJ whole genome shotgun (WGS) entry which is preliminary data.</text>
</comment>
<dbReference type="Pfam" id="PF13202">
    <property type="entry name" value="EF-hand_5"/>
    <property type="match status" value="1"/>
</dbReference>
<dbReference type="InterPro" id="IPR011992">
    <property type="entry name" value="EF-hand-dom_pair"/>
</dbReference>
<dbReference type="InterPro" id="IPR018247">
    <property type="entry name" value="EF_Hand_1_Ca_BS"/>
</dbReference>
<evidence type="ECO:0000256" key="3">
    <source>
        <dbReference type="ARBA" id="ARBA00022723"/>
    </source>
</evidence>
<dbReference type="PROSITE" id="PS00018">
    <property type="entry name" value="EF_HAND_1"/>
    <property type="match status" value="5"/>
</dbReference>
<evidence type="ECO:0000313" key="15">
    <source>
        <dbReference type="Proteomes" id="UP000471633"/>
    </source>
</evidence>
<keyword evidence="6" id="KW-0256">Endoplasmic reticulum</keyword>
<dbReference type="GO" id="GO:0009898">
    <property type="term" value="C:cytoplasmic side of plasma membrane"/>
    <property type="evidence" value="ECO:0007669"/>
    <property type="project" value="UniProtKB-ARBA"/>
</dbReference>
<dbReference type="GeneID" id="24589219"/>
<dbReference type="AlphaFoldDB" id="A0A6A5DU31"/>
<dbReference type="InterPro" id="IPR001972">
    <property type="entry name" value="Stomatin_HflK_fam"/>
</dbReference>
<keyword evidence="9" id="KW-0143">Chaperone</keyword>
<dbReference type="Gene3D" id="1.10.238.10">
    <property type="entry name" value="EF-hand"/>
    <property type="match status" value="3"/>
</dbReference>
<comment type="subcellular location">
    <subcellularLocation>
        <location evidence="1">Endoplasmic reticulum lumen</location>
    </subcellularLocation>
</comment>
<keyword evidence="8" id="KW-0325">Glycoprotein</keyword>
<evidence type="ECO:0000259" key="13">
    <source>
        <dbReference type="PROSITE" id="PS50222"/>
    </source>
</evidence>
<comment type="similarity">
    <text evidence="2">Belongs to the band 7/mec-2 family.</text>
</comment>
<reference evidence="14" key="3">
    <citation type="submission" date="2021-06" db="EMBL/GenBank/DDBJ databases">
        <title>Chromosome-level genome assembly for S. haematobium.</title>
        <authorList>
            <person name="Stroehlein A.J."/>
        </authorList>
    </citation>
    <scope>NUCLEOTIDE SEQUENCE</scope>
</reference>
<keyword evidence="7" id="KW-0106">Calcium</keyword>
<evidence type="ECO:0000313" key="14">
    <source>
        <dbReference type="EMBL" id="KAH9581603.1"/>
    </source>
</evidence>
<evidence type="ECO:0000256" key="9">
    <source>
        <dbReference type="ARBA" id="ARBA00023186"/>
    </source>
</evidence>
<evidence type="ECO:0000256" key="10">
    <source>
        <dbReference type="ARBA" id="ARBA00056975"/>
    </source>
</evidence>
<dbReference type="SUPFAM" id="SSF47473">
    <property type="entry name" value="EF-hand"/>
    <property type="match status" value="2"/>
</dbReference>
<protein>
    <recommendedName>
        <fullName evidence="12">Reticulocalbin-3</fullName>
    </recommendedName>
</protein>
<dbReference type="Pfam" id="PF13499">
    <property type="entry name" value="EF-hand_7"/>
    <property type="match status" value="2"/>
</dbReference>
<comment type="function">
    <text evidence="10">Probable molecular chaperone assisting protein biosynthesis and transport in the endoplasmic reticulum. Required for the proper biosynthesis and transport of pulmonary surfactant-associated protein A/SP-A, pulmonary surfactant-associated protein D/SP-D and the lipid transporter ABCA3. By regulating both the proper expression and the degradation through the endoplasmic reticulum-associated protein degradation pathway of these proteins plays a crucial role in pulmonary surfactant homeostasis. Has an anti-fibrotic activity by negatively regulating the secretion of type I and type III collagens. This calcium-binding protein also transiently associates with immature PCSK6 and regulates its secretion.</text>
</comment>
<dbReference type="CTD" id="5955"/>
<evidence type="ECO:0000256" key="7">
    <source>
        <dbReference type="ARBA" id="ARBA00022837"/>
    </source>
</evidence>
<dbReference type="InterPro" id="IPR001107">
    <property type="entry name" value="Band_7"/>
</dbReference>
<dbReference type="FunFam" id="1.10.238.10:FF:000104">
    <property type="entry name" value="calumenin isoform X1"/>
    <property type="match status" value="1"/>
</dbReference>
<dbReference type="GO" id="GO:0005788">
    <property type="term" value="C:endoplasmic reticulum lumen"/>
    <property type="evidence" value="ECO:0007669"/>
    <property type="project" value="UniProtKB-SubCell"/>
</dbReference>
<dbReference type="EMBL" id="AMPZ03000006">
    <property type="protein sequence ID" value="KAH9581603.1"/>
    <property type="molecule type" value="Genomic_DNA"/>
</dbReference>
<evidence type="ECO:0000256" key="12">
    <source>
        <dbReference type="ARBA" id="ARBA00072696"/>
    </source>
</evidence>
<dbReference type="Pfam" id="PF01145">
    <property type="entry name" value="Band_7"/>
    <property type="match status" value="1"/>
</dbReference>
<dbReference type="CDD" id="cd16227">
    <property type="entry name" value="EFh_CREC_RCN2_like"/>
    <property type="match status" value="1"/>
</dbReference>